<dbReference type="InterPro" id="IPR036291">
    <property type="entry name" value="NAD(P)-bd_dom_sf"/>
</dbReference>
<dbReference type="SUPFAM" id="SSF51735">
    <property type="entry name" value="NAD(P)-binding Rossmann-fold domains"/>
    <property type="match status" value="1"/>
</dbReference>
<evidence type="ECO:0000259" key="1">
    <source>
        <dbReference type="Pfam" id="PF01370"/>
    </source>
</evidence>
<feature type="domain" description="NAD-dependent epimerase/dehydratase" evidence="1">
    <location>
        <begin position="3"/>
        <end position="214"/>
    </location>
</feature>
<dbReference type="OrthoDB" id="9807212at2"/>
<protein>
    <submittedName>
        <fullName evidence="2">Nucleoside-diphosphate-sugar epimerase</fullName>
    </submittedName>
</protein>
<dbReference type="GO" id="GO:0005737">
    <property type="term" value="C:cytoplasm"/>
    <property type="evidence" value="ECO:0007669"/>
    <property type="project" value="TreeGrafter"/>
</dbReference>
<sequence length="295" mass="31749">MRVFLTGATGFIGTHIIPELLTAGHQVIGVTRSEEGAKTLRAAGVEPFMGTLEDPAGLARGAAQADGVIHCAFDHNFTNFVANCEKDRAAIEAIGEVFKGSDRPFLMTSGVGFGASETPGQPATEDRLDLAHPNPRTASELLANTLVEQGVNISVVRLPQVHDTEKQGLISYFLAIAREKGYVAYLGEGKNRWSAAHVTDTARLYRLAFDKATPGARYHSVAEEGVPAKDICEILGQGLKMPVKSITPDEAAGYFGWMAMFAGMDLPASSEQTRKILNWTPTGPDLITDLKNMKY</sequence>
<dbReference type="InterPro" id="IPR001509">
    <property type="entry name" value="Epimerase_deHydtase"/>
</dbReference>
<dbReference type="GO" id="GO:0004029">
    <property type="term" value="F:aldehyde dehydrogenase (NAD+) activity"/>
    <property type="evidence" value="ECO:0007669"/>
    <property type="project" value="TreeGrafter"/>
</dbReference>
<dbReference type="Proteomes" id="UP000182409">
    <property type="component" value="Unassembled WGS sequence"/>
</dbReference>
<proteinExistence type="predicted"/>
<dbReference type="PANTHER" id="PTHR48079:SF9">
    <property type="entry name" value="PUTATIVE-RELATED"/>
    <property type="match status" value="1"/>
</dbReference>
<dbReference type="AlphaFoldDB" id="A0A1H4QJ33"/>
<organism evidence="2 3">
    <name type="scientific">Terriglobus roseus</name>
    <dbReference type="NCBI Taxonomy" id="392734"/>
    <lineage>
        <taxon>Bacteria</taxon>
        <taxon>Pseudomonadati</taxon>
        <taxon>Acidobacteriota</taxon>
        <taxon>Terriglobia</taxon>
        <taxon>Terriglobales</taxon>
        <taxon>Acidobacteriaceae</taxon>
        <taxon>Terriglobus</taxon>
    </lineage>
</organism>
<dbReference type="RefSeq" id="WP_074654666.1">
    <property type="nucleotide sequence ID" value="NZ_FNSD01000001.1"/>
</dbReference>
<reference evidence="2 3" key="1">
    <citation type="submission" date="2016-10" db="EMBL/GenBank/DDBJ databases">
        <authorList>
            <person name="de Groot N.N."/>
        </authorList>
    </citation>
    <scope>NUCLEOTIDE SEQUENCE [LARGE SCALE GENOMIC DNA]</scope>
    <source>
        <strain evidence="2 3">AB35.6</strain>
    </source>
</reference>
<dbReference type="Pfam" id="PF01370">
    <property type="entry name" value="Epimerase"/>
    <property type="match status" value="1"/>
</dbReference>
<name>A0A1H4QJ33_9BACT</name>
<gene>
    <name evidence="2" type="ORF">SAMN05443244_2885</name>
</gene>
<dbReference type="PANTHER" id="PTHR48079">
    <property type="entry name" value="PROTEIN YEEZ"/>
    <property type="match status" value="1"/>
</dbReference>
<evidence type="ECO:0000313" key="3">
    <source>
        <dbReference type="Proteomes" id="UP000182409"/>
    </source>
</evidence>
<evidence type="ECO:0000313" key="2">
    <source>
        <dbReference type="EMBL" id="SEC19554.1"/>
    </source>
</evidence>
<dbReference type="CDD" id="cd05262">
    <property type="entry name" value="SDR_a7"/>
    <property type="match status" value="1"/>
</dbReference>
<accession>A0A1H4QJ33</accession>
<dbReference type="Gene3D" id="3.40.50.720">
    <property type="entry name" value="NAD(P)-binding Rossmann-like Domain"/>
    <property type="match status" value="1"/>
</dbReference>
<dbReference type="EMBL" id="FNSD01000001">
    <property type="protein sequence ID" value="SEC19554.1"/>
    <property type="molecule type" value="Genomic_DNA"/>
</dbReference>
<dbReference type="InterPro" id="IPR051783">
    <property type="entry name" value="NAD(P)-dependent_oxidoreduct"/>
</dbReference>